<organism evidence="3 4">
    <name type="scientific">Tenacibaculum aiptasiae</name>
    <dbReference type="NCBI Taxonomy" id="426481"/>
    <lineage>
        <taxon>Bacteria</taxon>
        <taxon>Pseudomonadati</taxon>
        <taxon>Bacteroidota</taxon>
        <taxon>Flavobacteriia</taxon>
        <taxon>Flavobacteriales</taxon>
        <taxon>Flavobacteriaceae</taxon>
        <taxon>Tenacibaculum</taxon>
    </lineage>
</organism>
<evidence type="ECO:0000259" key="2">
    <source>
        <dbReference type="PROSITE" id="PS50943"/>
    </source>
</evidence>
<dbReference type="Proteomes" id="UP000467305">
    <property type="component" value="Unassembled WGS sequence"/>
</dbReference>
<dbReference type="SMART" id="SM00530">
    <property type="entry name" value="HTH_XRE"/>
    <property type="match status" value="1"/>
</dbReference>
<dbReference type="CDD" id="cd00093">
    <property type="entry name" value="HTH_XRE"/>
    <property type="match status" value="1"/>
</dbReference>
<dbReference type="Pfam" id="PF01381">
    <property type="entry name" value="HTH_3"/>
    <property type="match status" value="1"/>
</dbReference>
<comment type="caution">
    <text evidence="3">The sequence shown here is derived from an EMBL/GenBank/DDBJ whole genome shotgun (WGS) entry which is preliminary data.</text>
</comment>
<evidence type="ECO:0000313" key="3">
    <source>
        <dbReference type="EMBL" id="KAB1159658.1"/>
    </source>
</evidence>
<dbReference type="PANTHER" id="PTHR46558">
    <property type="entry name" value="TRACRIPTIONAL REGULATORY PROTEIN-RELATED-RELATED"/>
    <property type="match status" value="1"/>
</dbReference>
<gene>
    <name evidence="3" type="ORF">F7018_04935</name>
</gene>
<accession>A0A7J5APW5</accession>
<evidence type="ECO:0000313" key="4">
    <source>
        <dbReference type="Proteomes" id="UP000467305"/>
    </source>
</evidence>
<dbReference type="EMBL" id="WAAU01000008">
    <property type="protein sequence ID" value="KAB1159658.1"/>
    <property type="molecule type" value="Genomic_DNA"/>
</dbReference>
<evidence type="ECO:0000256" key="1">
    <source>
        <dbReference type="ARBA" id="ARBA00023125"/>
    </source>
</evidence>
<dbReference type="InterPro" id="IPR001387">
    <property type="entry name" value="Cro/C1-type_HTH"/>
</dbReference>
<dbReference type="Gene3D" id="1.10.260.40">
    <property type="entry name" value="lambda repressor-like DNA-binding domains"/>
    <property type="match status" value="1"/>
</dbReference>
<dbReference type="PANTHER" id="PTHR46558:SF4">
    <property type="entry name" value="DNA-BIDING PHAGE PROTEIN"/>
    <property type="match status" value="1"/>
</dbReference>
<dbReference type="PROSITE" id="PS50943">
    <property type="entry name" value="HTH_CROC1"/>
    <property type="match status" value="1"/>
</dbReference>
<dbReference type="OrthoDB" id="1261587at2"/>
<dbReference type="RefSeq" id="WP_150898904.1">
    <property type="nucleotide sequence ID" value="NZ_WAAU01000008.1"/>
</dbReference>
<keyword evidence="1" id="KW-0238">DNA-binding</keyword>
<dbReference type="AlphaFoldDB" id="A0A7J5APW5"/>
<proteinExistence type="predicted"/>
<keyword evidence="4" id="KW-1185">Reference proteome</keyword>
<feature type="domain" description="HTH cro/C1-type" evidence="2">
    <location>
        <begin position="12"/>
        <end position="66"/>
    </location>
</feature>
<dbReference type="InterPro" id="IPR010982">
    <property type="entry name" value="Lambda_DNA-bd_dom_sf"/>
</dbReference>
<name>A0A7J5APW5_9FLAO</name>
<sequence>MDENIKIITENIRLERLRKGLSQDKMANLLQISQNAYSKIESGKTTLTIIRLHQIAKVLEIPFEKLFLG</sequence>
<protein>
    <submittedName>
        <fullName evidence="3">Helix-turn-helix transcriptional regulator</fullName>
    </submittedName>
</protein>
<reference evidence="3 4" key="1">
    <citation type="submission" date="2019-09" db="EMBL/GenBank/DDBJ databases">
        <authorList>
            <person name="Cao W.R."/>
        </authorList>
    </citation>
    <scope>NUCLEOTIDE SEQUENCE [LARGE SCALE GENOMIC DNA]</scope>
    <source>
        <strain evidence="4">a4</strain>
    </source>
</reference>
<dbReference type="SUPFAM" id="SSF47413">
    <property type="entry name" value="lambda repressor-like DNA-binding domains"/>
    <property type="match status" value="1"/>
</dbReference>
<dbReference type="GO" id="GO:0003677">
    <property type="term" value="F:DNA binding"/>
    <property type="evidence" value="ECO:0007669"/>
    <property type="project" value="UniProtKB-KW"/>
</dbReference>